<evidence type="ECO:0000313" key="4">
    <source>
        <dbReference type="EMBL" id="MDF3289977.1"/>
    </source>
</evidence>
<dbReference type="Proteomes" id="UP001216579">
    <property type="component" value="Unassembled WGS sequence"/>
</dbReference>
<name>A0ABT5ZJG6_9ACTN</name>
<evidence type="ECO:0000256" key="1">
    <source>
        <dbReference type="SAM" id="MobiDB-lite"/>
    </source>
</evidence>
<keyword evidence="5" id="KW-1185">Reference proteome</keyword>
<gene>
    <name evidence="4" type="ORF">P3G67_12135</name>
</gene>
<keyword evidence="2" id="KW-0812">Transmembrane</keyword>
<keyword evidence="2" id="KW-1133">Transmembrane helix</keyword>
<sequence>MTVTRALAVTVVAGAALGLSAPLAAAASGPANPSANPSASSSAPSYGSNSTPNNIIVTPKDVKPGGTLTVTVDGSSCRGSGKTYDAIVESSVFSRTPLKGIVNQGSSVATAKIFSTAKNGAYKVTATCGGKSITGGDFTVGDTAVKGDPPKGAVHKLGTLVRGAKSGALTKGGEGSATTKGGGALTKGAKTGLGGSHGGINTIQAALGATLLAAAVTGGGVYLLRRRAGSKY</sequence>
<accession>A0ABT5ZJG6</accession>
<keyword evidence="3" id="KW-0732">Signal</keyword>
<feature type="signal peptide" evidence="3">
    <location>
        <begin position="1"/>
        <end position="26"/>
    </location>
</feature>
<feature type="transmembrane region" description="Helical" evidence="2">
    <location>
        <begin position="205"/>
        <end position="224"/>
    </location>
</feature>
<evidence type="ECO:0000256" key="2">
    <source>
        <dbReference type="SAM" id="Phobius"/>
    </source>
</evidence>
<comment type="caution">
    <text evidence="4">The sequence shown here is derived from an EMBL/GenBank/DDBJ whole genome shotgun (WGS) entry which is preliminary data.</text>
</comment>
<protein>
    <submittedName>
        <fullName evidence="4">Uncharacterized protein</fullName>
    </submittedName>
</protein>
<feature type="region of interest" description="Disordered" evidence="1">
    <location>
        <begin position="28"/>
        <end position="55"/>
    </location>
</feature>
<reference evidence="4 5" key="1">
    <citation type="submission" date="2023-03" db="EMBL/GenBank/DDBJ databases">
        <title>Draft genome sequence of Streptomyces sp. RB6PN23 isolated from peat swamp forest in Thailand.</title>
        <authorList>
            <person name="Klaysubun C."/>
            <person name="Duangmal K."/>
        </authorList>
    </citation>
    <scope>NUCLEOTIDE SEQUENCE [LARGE SCALE GENOMIC DNA]</scope>
    <source>
        <strain evidence="4 5">RB6PN23</strain>
    </source>
</reference>
<feature type="compositionally biased region" description="Low complexity" evidence="1">
    <location>
        <begin position="28"/>
        <end position="50"/>
    </location>
</feature>
<keyword evidence="2" id="KW-0472">Membrane</keyword>
<dbReference type="EMBL" id="JARJBC010000006">
    <property type="protein sequence ID" value="MDF3289977.1"/>
    <property type="molecule type" value="Genomic_DNA"/>
</dbReference>
<feature type="chain" id="PRO_5046312322" evidence="3">
    <location>
        <begin position="27"/>
        <end position="232"/>
    </location>
</feature>
<proteinExistence type="predicted"/>
<dbReference type="RefSeq" id="WP_276093467.1">
    <property type="nucleotide sequence ID" value="NZ_JARJBC010000006.1"/>
</dbReference>
<evidence type="ECO:0000313" key="5">
    <source>
        <dbReference type="Proteomes" id="UP001216579"/>
    </source>
</evidence>
<organism evidence="4 5">
    <name type="scientific">Streptomyces silvisoli</name>
    <dbReference type="NCBI Taxonomy" id="3034235"/>
    <lineage>
        <taxon>Bacteria</taxon>
        <taxon>Bacillati</taxon>
        <taxon>Actinomycetota</taxon>
        <taxon>Actinomycetes</taxon>
        <taxon>Kitasatosporales</taxon>
        <taxon>Streptomycetaceae</taxon>
        <taxon>Streptomyces</taxon>
    </lineage>
</organism>
<evidence type="ECO:0000256" key="3">
    <source>
        <dbReference type="SAM" id="SignalP"/>
    </source>
</evidence>